<keyword evidence="9" id="KW-0282">Flagellum</keyword>
<feature type="chain" id="PRO_5041020054" description="Flagella basal body P-ring formation protein FlgA" evidence="7">
    <location>
        <begin position="30"/>
        <end position="233"/>
    </location>
</feature>
<keyword evidence="9" id="KW-0966">Cell projection</keyword>
<keyword evidence="5 7" id="KW-0574">Periplasm</keyword>
<dbReference type="Gene3D" id="3.90.1210.10">
    <property type="entry name" value="Antifreeze-like/N-acetylneuraminic acid synthase C-terminal domain"/>
    <property type="match status" value="1"/>
</dbReference>
<sequence>MHRTNARKFSVLLIGLPASLLLVLANAHADWQEDIRQQLLSDWANITGPDTDANISFPGVSNQLSLPDCRQPTAINLLKPLQPGRNSIEIRCSDPWWQQNIAIQLHNFRNVAVLTRALNNGEPLTPEAVNWIRQDVGELNQGFFTTPEDIIGQTAKRTLRAGTVLSPDQIQQPMAVARGDKVRIVLRKAVIHLETDGTAQQDGRIGERIRVRNSQSGKTVNAIVVASGEVEIR</sequence>
<proteinExistence type="inferred from homology"/>
<dbReference type="GO" id="GO:0042597">
    <property type="term" value="C:periplasmic space"/>
    <property type="evidence" value="ECO:0007669"/>
    <property type="project" value="UniProtKB-SubCell"/>
</dbReference>
<keyword evidence="10" id="KW-1185">Reference proteome</keyword>
<dbReference type="GO" id="GO:0044780">
    <property type="term" value="P:bacterial-type flagellum assembly"/>
    <property type="evidence" value="ECO:0007669"/>
    <property type="project" value="InterPro"/>
</dbReference>
<accession>A0A9X3EE39</accession>
<evidence type="ECO:0000313" key="10">
    <source>
        <dbReference type="Proteomes" id="UP001150830"/>
    </source>
</evidence>
<protein>
    <recommendedName>
        <fullName evidence="3 7">Flagella basal body P-ring formation protein FlgA</fullName>
    </recommendedName>
</protein>
<name>A0A9X3EE39_9GAMM</name>
<evidence type="ECO:0000256" key="1">
    <source>
        <dbReference type="ARBA" id="ARBA00004418"/>
    </source>
</evidence>
<dbReference type="SMART" id="SM00858">
    <property type="entry name" value="SAF"/>
    <property type="match status" value="1"/>
</dbReference>
<comment type="caution">
    <text evidence="9">The sequence shown here is derived from an EMBL/GenBank/DDBJ whole genome shotgun (WGS) entry which is preliminary data.</text>
</comment>
<evidence type="ECO:0000256" key="7">
    <source>
        <dbReference type="RuleBase" id="RU362063"/>
    </source>
</evidence>
<feature type="signal peptide" evidence="7">
    <location>
        <begin position="1"/>
        <end position="29"/>
    </location>
</feature>
<reference evidence="9" key="1">
    <citation type="submission" date="2022-11" db="EMBL/GenBank/DDBJ databases">
        <title>Parathalassolutuus dongxingensis gen. nov., sp. nov., a novel member of family Oceanospirillaceae isolated from a coastal shrimp pond in Guangxi, China.</title>
        <authorList>
            <person name="Chen H."/>
        </authorList>
    </citation>
    <scope>NUCLEOTIDE SEQUENCE</scope>
    <source>
        <strain evidence="9">G-43</strain>
    </source>
</reference>
<dbReference type="NCBIfam" id="TIGR03170">
    <property type="entry name" value="flgA_cterm"/>
    <property type="match status" value="1"/>
</dbReference>
<evidence type="ECO:0000256" key="6">
    <source>
        <dbReference type="ARBA" id="ARBA00025643"/>
    </source>
</evidence>
<dbReference type="InterPro" id="IPR039246">
    <property type="entry name" value="Flagellar_FlgA"/>
</dbReference>
<keyword evidence="4 7" id="KW-0732">Signal</keyword>
<evidence type="ECO:0000259" key="8">
    <source>
        <dbReference type="SMART" id="SM00858"/>
    </source>
</evidence>
<dbReference type="Proteomes" id="UP001150830">
    <property type="component" value="Unassembled WGS sequence"/>
</dbReference>
<comment type="function">
    <text evidence="6 7">Involved in the assembly process of the P-ring formation. It may associate with FlgF on the rod constituting a structure essential for the P-ring assembly or may act as a modulator protein for the P-ring assembly.</text>
</comment>
<evidence type="ECO:0000256" key="5">
    <source>
        <dbReference type="ARBA" id="ARBA00022764"/>
    </source>
</evidence>
<keyword evidence="7" id="KW-1005">Bacterial flagellum biogenesis</keyword>
<evidence type="ECO:0000313" key="9">
    <source>
        <dbReference type="EMBL" id="MCY0965912.1"/>
    </source>
</evidence>
<evidence type="ECO:0000256" key="4">
    <source>
        <dbReference type="ARBA" id="ARBA00022729"/>
    </source>
</evidence>
<dbReference type="RefSeq" id="WP_283174123.1">
    <property type="nucleotide sequence ID" value="NZ_JAPNOA010000029.1"/>
</dbReference>
<dbReference type="InterPro" id="IPR013974">
    <property type="entry name" value="SAF"/>
</dbReference>
<comment type="similarity">
    <text evidence="2 7">Belongs to the FlgA family.</text>
</comment>
<gene>
    <name evidence="9" type="primary">flgA</name>
    <name evidence="9" type="ORF">OUO13_11995</name>
</gene>
<dbReference type="AlphaFoldDB" id="A0A9X3EE39"/>
<dbReference type="Gene3D" id="2.30.30.760">
    <property type="match status" value="1"/>
</dbReference>
<comment type="subcellular location">
    <subcellularLocation>
        <location evidence="1 7">Periplasm</location>
    </subcellularLocation>
</comment>
<dbReference type="PANTHER" id="PTHR36307">
    <property type="entry name" value="FLAGELLA BASAL BODY P-RING FORMATION PROTEIN FLGA"/>
    <property type="match status" value="1"/>
</dbReference>
<feature type="domain" description="SAF" evidence="8">
    <location>
        <begin position="109"/>
        <end position="171"/>
    </location>
</feature>
<organism evidence="9 10">
    <name type="scientific">Parathalassolituus penaei</name>
    <dbReference type="NCBI Taxonomy" id="2997323"/>
    <lineage>
        <taxon>Bacteria</taxon>
        <taxon>Pseudomonadati</taxon>
        <taxon>Pseudomonadota</taxon>
        <taxon>Gammaproteobacteria</taxon>
        <taxon>Oceanospirillales</taxon>
        <taxon>Oceanospirillaceae</taxon>
        <taxon>Parathalassolituus</taxon>
    </lineage>
</organism>
<dbReference type="PANTHER" id="PTHR36307:SF1">
    <property type="entry name" value="FLAGELLA BASAL BODY P-RING FORMATION PROTEIN FLGA"/>
    <property type="match status" value="1"/>
</dbReference>
<evidence type="ECO:0000256" key="2">
    <source>
        <dbReference type="ARBA" id="ARBA00010474"/>
    </source>
</evidence>
<dbReference type="InterPro" id="IPR017585">
    <property type="entry name" value="SAF_FlgA"/>
</dbReference>
<dbReference type="CDD" id="cd11614">
    <property type="entry name" value="SAF_CpaB_FlgA_like"/>
    <property type="match status" value="1"/>
</dbReference>
<keyword evidence="9" id="KW-0969">Cilium</keyword>
<dbReference type="Pfam" id="PF13144">
    <property type="entry name" value="ChapFlgA"/>
    <property type="match status" value="1"/>
</dbReference>
<evidence type="ECO:0000256" key="3">
    <source>
        <dbReference type="ARBA" id="ARBA00014754"/>
    </source>
</evidence>
<dbReference type="EMBL" id="JAPNOA010000029">
    <property type="protein sequence ID" value="MCY0965912.1"/>
    <property type="molecule type" value="Genomic_DNA"/>
</dbReference>